<feature type="transmembrane region" description="Helical" evidence="2">
    <location>
        <begin position="165"/>
        <end position="185"/>
    </location>
</feature>
<dbReference type="OMA" id="DIWERQD"/>
<dbReference type="PANTHER" id="PTHR37544:SF1">
    <property type="entry name" value="PHOSPHORIBOSYLAMINOIMIDAZOLE-SUCCINOCARBOXAMIDE SYNTHASE"/>
    <property type="match status" value="1"/>
</dbReference>
<protein>
    <submittedName>
        <fullName evidence="3">Uncharacterized protein</fullName>
    </submittedName>
</protein>
<dbReference type="PANTHER" id="PTHR37544">
    <property type="entry name" value="SPRAY-RELATED"/>
    <property type="match status" value="1"/>
</dbReference>
<dbReference type="eggNOG" id="ENOG502QQ7D">
    <property type="taxonomic scope" value="Eukaryota"/>
</dbReference>
<feature type="transmembrane region" description="Helical" evidence="2">
    <location>
        <begin position="1038"/>
        <end position="1057"/>
    </location>
</feature>
<dbReference type="RefSeq" id="XP_007787798.1">
    <property type="nucleotide sequence ID" value="XM_007789608.1"/>
</dbReference>
<evidence type="ECO:0000313" key="3">
    <source>
        <dbReference type="EMBL" id="ERF74794.1"/>
    </source>
</evidence>
<gene>
    <name evidence="3" type="ORF">EPUS_03178</name>
</gene>
<feature type="transmembrane region" description="Helical" evidence="2">
    <location>
        <begin position="664"/>
        <end position="693"/>
    </location>
</feature>
<keyword evidence="2" id="KW-1133">Transmembrane helix</keyword>
<dbReference type="Proteomes" id="UP000019373">
    <property type="component" value="Unassembled WGS sequence"/>
</dbReference>
<keyword evidence="4" id="KW-1185">Reference proteome</keyword>
<dbReference type="InterPro" id="IPR021840">
    <property type="entry name" value="DUF3433"/>
</dbReference>
<dbReference type="OrthoDB" id="5332281at2759"/>
<dbReference type="Pfam" id="PF11915">
    <property type="entry name" value="DUF3433"/>
    <property type="match status" value="2"/>
</dbReference>
<evidence type="ECO:0000256" key="2">
    <source>
        <dbReference type="SAM" id="Phobius"/>
    </source>
</evidence>
<evidence type="ECO:0000313" key="4">
    <source>
        <dbReference type="Proteomes" id="UP000019373"/>
    </source>
</evidence>
<feature type="transmembrane region" description="Helical" evidence="2">
    <location>
        <begin position="729"/>
        <end position="751"/>
    </location>
</feature>
<accession>U1HZ26</accession>
<keyword evidence="2" id="KW-0472">Membrane</keyword>
<feature type="region of interest" description="Disordered" evidence="1">
    <location>
        <begin position="122"/>
        <end position="148"/>
    </location>
</feature>
<name>U1HZ26_ENDPU</name>
<organism evidence="3 4">
    <name type="scientific">Endocarpon pusillum (strain Z07020 / HMAS-L-300199)</name>
    <name type="common">Lichen-forming fungus</name>
    <dbReference type="NCBI Taxonomy" id="1263415"/>
    <lineage>
        <taxon>Eukaryota</taxon>
        <taxon>Fungi</taxon>
        <taxon>Dikarya</taxon>
        <taxon>Ascomycota</taxon>
        <taxon>Pezizomycotina</taxon>
        <taxon>Eurotiomycetes</taxon>
        <taxon>Chaetothyriomycetidae</taxon>
        <taxon>Verrucariales</taxon>
        <taxon>Verrucariaceae</taxon>
        <taxon>Endocarpon</taxon>
    </lineage>
</organism>
<feature type="transmembrane region" description="Helical" evidence="2">
    <location>
        <begin position="245"/>
        <end position="269"/>
    </location>
</feature>
<keyword evidence="2" id="KW-0812">Transmembrane</keyword>
<evidence type="ECO:0000256" key="1">
    <source>
        <dbReference type="SAM" id="MobiDB-lite"/>
    </source>
</evidence>
<sequence>MPVEGSADRGVTARMANIRRKPVSSAFYASDFPPIFAPDSPHPQTAERDGARLSHHLRLELNNSSDTTLYGGDPVTAGSESHVSLLDVYNRTTSLEAGSQSPDPAITESRTTYEASYIEDVSELPTDDNHSGRDVQPAKPRPQGSSDNYPTRQLWTPIWLKKRTLVAFVVLYIILLLSVILLWHFSRDRDGFAPRISTNHYTWTYGPTAVLVIVVGLWRQVAYYSSVLAPWHEMKRGAESSRSLLLGYVSPFQVIIFSTGLLVLSPIVVTNSTYPIEVRTDLDVTSLPIDEYLAYPSIGAKATLPPNSEISVEADVMLPQFDCEAAKAIPGEQYSETGTGPYYHNFTTFEAPSCVVKNVFFSNLSLGNQTYPSRQIIGHFLLVDCISGTIYYTETGSPLLQGQNDVGFMATVADYRYMQTPAYQTHGDSTSFEDNSFWVTLDRANGVICKPAYSIIKANVTYDTAKQDESDRYSISKPEVPAGKRLENSTVNDLSLALCYAIDYSQGIIGGQQRRLSTDIVEEWPDILSRLMLLTQGESSLEVFLADIETMKSAAAKTLCGIASQYAQQFLLKPASKTSIASFRIQASDTQPMPNIAEVPSKSSHWHHPIAIQKGFIAGVLPLPLIFIAVLEGLQHASDHHNGFLPLQRDTAHESSSINILIRYIPAFVVLLLATLFNMLDFTVTTFTPFSALRSGSSAARRSIFSQLMSRPPPVALYRAAIDRQFGALFSNIAGLAGPLLAIIVSGLLIIENFSVSSNVTVQQLDSFNINTHNADYFHATETISIAEKVSMMEIFNLSSPAFTYKDLAFPHIELSEESMGLVKAASATGNSHQSSVNHNVVLVNTFRTALTLIFLTRNSLDPQIFRPDALYFVGTISGTFSPEIRLSDCPSFAFIFGNVKARTTSYENVTFMTCSEHIQEVQAQVTFTLPYFTLDQSHPPIIDESTIRLLKNSTSGLTAIKNNVIDKIFHSFFHTLVSSSDATPPEELVGPANAAKLFNHTNYLYKMQSAPLQPNPIYNATIALPTTRLKMNNGSKVTLQILLAVMFVCGSLAYLLTDMRRTLPHNPCTLAGSMSLLAGSEMASRAVVHEGAEWMSDEELKKAGVFEGYLFSLGWWND</sequence>
<dbReference type="HOGENOM" id="CLU_003000_0_0_1"/>
<dbReference type="GeneID" id="19238224"/>
<dbReference type="EMBL" id="KE720866">
    <property type="protein sequence ID" value="ERF74794.1"/>
    <property type="molecule type" value="Genomic_DNA"/>
</dbReference>
<reference evidence="4" key="1">
    <citation type="journal article" date="2014" name="BMC Genomics">
        <title>Genome characteristics reveal the impact of lichenization on lichen-forming fungus Endocarpon pusillum Hedwig (Verrucariales, Ascomycota).</title>
        <authorList>
            <person name="Wang Y.-Y."/>
            <person name="Liu B."/>
            <person name="Zhang X.-Y."/>
            <person name="Zhou Q.-M."/>
            <person name="Zhang T."/>
            <person name="Li H."/>
            <person name="Yu Y.-F."/>
            <person name="Zhang X.-L."/>
            <person name="Hao X.-Y."/>
            <person name="Wang M."/>
            <person name="Wang L."/>
            <person name="Wei J.-C."/>
        </authorList>
    </citation>
    <scope>NUCLEOTIDE SEQUENCE [LARGE SCALE GENOMIC DNA]</scope>
    <source>
        <strain evidence="4">Z07020 / HMAS-L-300199</strain>
    </source>
</reference>
<dbReference type="AlphaFoldDB" id="U1HZ26"/>
<feature type="transmembrane region" description="Helical" evidence="2">
    <location>
        <begin position="205"/>
        <end position="224"/>
    </location>
</feature>
<proteinExistence type="predicted"/>